<keyword evidence="2 3" id="KW-0546">Nucleotide metabolism</keyword>
<gene>
    <name evidence="3" type="primary">dcd</name>
    <name evidence="4" type="ordered locus">ASAC_0394</name>
</gene>
<keyword evidence="1 3" id="KW-0378">Hydrolase</keyword>
<dbReference type="FunCoup" id="D9Q0G3">
    <property type="interactions" value="13"/>
</dbReference>
<dbReference type="AlphaFoldDB" id="D9Q0G3"/>
<dbReference type="SUPFAM" id="SSF51283">
    <property type="entry name" value="dUTPase-like"/>
    <property type="match status" value="1"/>
</dbReference>
<dbReference type="EC" id="3.5.4.13" evidence="3"/>
<dbReference type="GO" id="GO:0006229">
    <property type="term" value="P:dUTP biosynthetic process"/>
    <property type="evidence" value="ECO:0007669"/>
    <property type="project" value="UniProtKB-UniRule"/>
</dbReference>
<comment type="catalytic activity">
    <reaction evidence="3">
        <text>dCTP + H2O + H(+) = dUTP + NH4(+)</text>
        <dbReference type="Rhea" id="RHEA:22680"/>
        <dbReference type="ChEBI" id="CHEBI:15377"/>
        <dbReference type="ChEBI" id="CHEBI:15378"/>
        <dbReference type="ChEBI" id="CHEBI:28938"/>
        <dbReference type="ChEBI" id="CHEBI:61481"/>
        <dbReference type="ChEBI" id="CHEBI:61555"/>
        <dbReference type="EC" id="3.5.4.13"/>
    </reaction>
</comment>
<sequence length="183" mass="20481">MILSDRDIETLIRAGELGIEPLDDEVIRENGLDLRLGSTYCEFRSTGTVLDPRSPGDPGEFYDCRDAGEGGSFIIAPHRHYLLHTAEYIRLPPYVAGLVNLRSTWARTGIYIPSTVVDAGFEGQLTIEVIGSEFPVKLYVGDRFLHLVLVKMETPSTRPYSGRYRGQKGVRLPQFFGEMQAKT</sequence>
<dbReference type="Gene3D" id="2.70.40.10">
    <property type="match status" value="1"/>
</dbReference>
<dbReference type="GO" id="GO:0000166">
    <property type="term" value="F:nucleotide binding"/>
    <property type="evidence" value="ECO:0007669"/>
    <property type="project" value="UniProtKB-KW"/>
</dbReference>
<evidence type="ECO:0000256" key="2">
    <source>
        <dbReference type="ARBA" id="ARBA00023080"/>
    </source>
</evidence>
<dbReference type="GO" id="GO:0006226">
    <property type="term" value="P:dUMP biosynthetic process"/>
    <property type="evidence" value="ECO:0007669"/>
    <property type="project" value="UniProtKB-UniPathway"/>
</dbReference>
<comment type="similarity">
    <text evidence="3">Belongs to the dCTP deaminase family.</text>
</comment>
<dbReference type="RefSeq" id="WP_013266313.1">
    <property type="nucleotide sequence ID" value="NC_014374.1"/>
</dbReference>
<dbReference type="InterPro" id="IPR011962">
    <property type="entry name" value="dCTP_deaminase"/>
</dbReference>
<dbReference type="HAMAP" id="MF_00146">
    <property type="entry name" value="dCTP_deaminase"/>
    <property type="match status" value="1"/>
</dbReference>
<reference evidence="4 5" key="1">
    <citation type="journal article" date="2010" name="Appl. Environ. Microbiol.">
        <title>The genome sequence of the crenarchaeon Acidilobus saccharovorans supports a new order, Acidilobales, and suggests an important ecological role in terrestrial acidic hot springs.</title>
        <authorList>
            <person name="Mardanov A.V."/>
            <person name="Svetlitchnyi V.A."/>
            <person name="Beletsky A.V."/>
            <person name="Prokofeva M.I."/>
            <person name="Bonch-Osmolovskaya E.A."/>
            <person name="Ravin N.V."/>
            <person name="Skryabin K.G."/>
        </authorList>
    </citation>
    <scope>NUCLEOTIDE SEQUENCE [LARGE SCALE GENOMIC DNA]</scope>
    <source>
        <strain evidence="5">DSM 16705 / JCM 18335 / VKM B-2471 / 345-15</strain>
    </source>
</reference>
<dbReference type="STRING" id="666510.ASAC_0394"/>
<dbReference type="InterPro" id="IPR036157">
    <property type="entry name" value="dUTPase-like_sf"/>
</dbReference>
<evidence type="ECO:0000256" key="1">
    <source>
        <dbReference type="ARBA" id="ARBA00022801"/>
    </source>
</evidence>
<dbReference type="Pfam" id="PF22769">
    <property type="entry name" value="DCD"/>
    <property type="match status" value="1"/>
</dbReference>
<dbReference type="NCBIfam" id="TIGR02274">
    <property type="entry name" value="dCTP_deam"/>
    <property type="match status" value="1"/>
</dbReference>
<comment type="pathway">
    <text evidence="3">Pyrimidine metabolism; dUMP biosynthesis; dUMP from dCTP (dUTP route): step 1/2.</text>
</comment>
<dbReference type="HOGENOM" id="CLU_087476_3_0_2"/>
<feature type="binding site" evidence="3">
    <location>
        <position position="118"/>
    </location>
    <ligand>
        <name>dCTP</name>
        <dbReference type="ChEBI" id="CHEBI:61481"/>
    </ligand>
</feature>
<dbReference type="KEGG" id="asc:ASAC_0394"/>
<dbReference type="PANTHER" id="PTHR42680">
    <property type="entry name" value="DCTP DEAMINASE"/>
    <property type="match status" value="1"/>
</dbReference>
<dbReference type="eggNOG" id="arCOG04048">
    <property type="taxonomic scope" value="Archaea"/>
</dbReference>
<accession>D9Q0G3</accession>
<keyword evidence="3" id="KW-0547">Nucleotide-binding</keyword>
<dbReference type="PANTHER" id="PTHR42680:SF3">
    <property type="entry name" value="DCTP DEAMINASE"/>
    <property type="match status" value="1"/>
</dbReference>
<dbReference type="GeneID" id="9498622"/>
<evidence type="ECO:0000256" key="3">
    <source>
        <dbReference type="HAMAP-Rule" id="MF_00146"/>
    </source>
</evidence>
<comment type="subunit">
    <text evidence="3">Homotrimer.</text>
</comment>
<organism evidence="4 5">
    <name type="scientific">Acidilobus saccharovorans (strain DSM 16705 / JCM 18335 / VKM B-2471 / 345-15)</name>
    <dbReference type="NCBI Taxonomy" id="666510"/>
    <lineage>
        <taxon>Archaea</taxon>
        <taxon>Thermoproteota</taxon>
        <taxon>Thermoprotei</taxon>
        <taxon>Acidilobales</taxon>
        <taxon>Acidilobaceae</taxon>
        <taxon>Acidilobus</taxon>
    </lineage>
</organism>
<evidence type="ECO:0000313" key="4">
    <source>
        <dbReference type="EMBL" id="ADL18801.1"/>
    </source>
</evidence>
<comment type="function">
    <text evidence="3">Catalyzes the deamination of dCTP to dUTP.</text>
</comment>
<dbReference type="OrthoDB" id="33242at2157"/>
<dbReference type="CDD" id="cd07557">
    <property type="entry name" value="trimeric_dUTPase"/>
    <property type="match status" value="1"/>
</dbReference>
<dbReference type="UniPathway" id="UPA00610">
    <property type="reaction ID" value="UER00665"/>
</dbReference>
<dbReference type="GO" id="GO:0008829">
    <property type="term" value="F:dCTP deaminase activity"/>
    <property type="evidence" value="ECO:0007669"/>
    <property type="project" value="UniProtKB-UniRule"/>
</dbReference>
<protein>
    <recommendedName>
        <fullName evidence="3">dCTP deaminase</fullName>
        <ecNumber evidence="3">3.5.4.13</ecNumber>
    </recommendedName>
    <alternativeName>
        <fullName evidence="3">Deoxycytidine triphosphate deaminase</fullName>
    </alternativeName>
</protein>
<dbReference type="InParanoid" id="D9Q0G3"/>
<feature type="binding site" evidence="3">
    <location>
        <position position="160"/>
    </location>
    <ligand>
        <name>dCTP</name>
        <dbReference type="ChEBI" id="CHEBI:61481"/>
    </ligand>
</feature>
<name>D9Q0G3_ACIS3</name>
<proteinExistence type="inferred from homology"/>
<comment type="caution">
    <text evidence="3">Lacks conserved residue(s) required for the propagation of feature annotation.</text>
</comment>
<dbReference type="InterPro" id="IPR033704">
    <property type="entry name" value="dUTPase_trimeric"/>
</dbReference>
<keyword evidence="5" id="KW-1185">Reference proteome</keyword>
<dbReference type="Proteomes" id="UP000000346">
    <property type="component" value="Chromosome"/>
</dbReference>
<dbReference type="EMBL" id="CP001742">
    <property type="protein sequence ID" value="ADL18801.1"/>
    <property type="molecule type" value="Genomic_DNA"/>
</dbReference>
<feature type="binding site" evidence="3">
    <location>
        <position position="167"/>
    </location>
    <ligand>
        <name>dCTP</name>
        <dbReference type="ChEBI" id="CHEBI:61481"/>
    </ligand>
</feature>
<evidence type="ECO:0000313" key="5">
    <source>
        <dbReference type="Proteomes" id="UP000000346"/>
    </source>
</evidence>
<feature type="active site" description="Proton donor/acceptor" evidence="3">
    <location>
        <position position="128"/>
    </location>
</feature>
<feature type="binding site" evidence="3">
    <location>
        <begin position="102"/>
        <end position="107"/>
    </location>
    <ligand>
        <name>dCTP</name>
        <dbReference type="ChEBI" id="CHEBI:61481"/>
    </ligand>
</feature>